<dbReference type="GO" id="GO:0004665">
    <property type="term" value="F:prephenate dehydrogenase (NADP+) activity"/>
    <property type="evidence" value="ECO:0007669"/>
    <property type="project" value="InterPro"/>
</dbReference>
<organism evidence="12 13">
    <name type="scientific">Candidatus Buchananbacteria bacterium RIFCSPHIGHO2_02_FULL_56_16</name>
    <dbReference type="NCBI Taxonomy" id="1797542"/>
    <lineage>
        <taxon>Bacteria</taxon>
        <taxon>Candidatus Buchananiibacteriota</taxon>
    </lineage>
</organism>
<dbReference type="PANTHER" id="PTHR21363:SF0">
    <property type="entry name" value="PREPHENATE DEHYDROGENASE [NADP(+)]"/>
    <property type="match status" value="1"/>
</dbReference>
<evidence type="ECO:0000256" key="5">
    <source>
        <dbReference type="ARBA" id="ARBA00023002"/>
    </source>
</evidence>
<keyword evidence="5" id="KW-0560">Oxidoreductase</keyword>
<evidence type="ECO:0000313" key="12">
    <source>
        <dbReference type="EMBL" id="OGY52419.1"/>
    </source>
</evidence>
<dbReference type="Gene3D" id="3.30.70.260">
    <property type="match status" value="1"/>
</dbReference>
<dbReference type="GO" id="GO:0006571">
    <property type="term" value="P:tyrosine biosynthetic process"/>
    <property type="evidence" value="ECO:0007669"/>
    <property type="project" value="UniProtKB-UniPathway"/>
</dbReference>
<dbReference type="SUPFAM" id="SSF48179">
    <property type="entry name" value="6-phosphogluconate dehydrogenase C-terminal domain-like"/>
    <property type="match status" value="1"/>
</dbReference>
<dbReference type="EMBL" id="MHIL01000004">
    <property type="protein sequence ID" value="OGY52419.1"/>
    <property type="molecule type" value="Genomic_DNA"/>
</dbReference>
<dbReference type="AlphaFoldDB" id="A0A1G1YJE3"/>
<comment type="catalytic activity">
    <reaction evidence="8">
        <text>prephenate + NAD(+) = 3-(4-hydroxyphenyl)pyruvate + CO2 + NADH</text>
        <dbReference type="Rhea" id="RHEA:13869"/>
        <dbReference type="ChEBI" id="CHEBI:16526"/>
        <dbReference type="ChEBI" id="CHEBI:29934"/>
        <dbReference type="ChEBI" id="CHEBI:36242"/>
        <dbReference type="ChEBI" id="CHEBI:57540"/>
        <dbReference type="ChEBI" id="CHEBI:57945"/>
        <dbReference type="EC" id="1.3.1.12"/>
    </reaction>
</comment>
<evidence type="ECO:0000256" key="6">
    <source>
        <dbReference type="ARBA" id="ARBA00023027"/>
    </source>
</evidence>
<dbReference type="InterPro" id="IPR036291">
    <property type="entry name" value="NAD(P)-bd_dom_sf"/>
</dbReference>
<feature type="domain" description="Prephenate dehydratase" evidence="9">
    <location>
        <begin position="3"/>
        <end position="194"/>
    </location>
</feature>
<evidence type="ECO:0000256" key="2">
    <source>
        <dbReference type="ARBA" id="ARBA00012068"/>
    </source>
</evidence>
<dbReference type="EC" id="1.3.1.12" evidence="2"/>
<dbReference type="SUPFAM" id="SSF51735">
    <property type="entry name" value="NAD(P)-binding Rossmann-fold domains"/>
    <property type="match status" value="1"/>
</dbReference>
<keyword evidence="7" id="KW-0057">Aromatic amino acid biosynthesis</keyword>
<dbReference type="PANTHER" id="PTHR21363">
    <property type="entry name" value="PREPHENATE DEHYDROGENASE"/>
    <property type="match status" value="1"/>
</dbReference>
<gene>
    <name evidence="12" type="ORF">A3J59_00735</name>
</gene>
<dbReference type="Pfam" id="PF02153">
    <property type="entry name" value="PDH_N"/>
    <property type="match status" value="1"/>
</dbReference>
<evidence type="ECO:0000256" key="7">
    <source>
        <dbReference type="ARBA" id="ARBA00023141"/>
    </source>
</evidence>
<dbReference type="InterPro" id="IPR002912">
    <property type="entry name" value="ACT_dom"/>
</dbReference>
<dbReference type="UniPathway" id="UPA00122">
    <property type="reaction ID" value="UER00961"/>
</dbReference>
<dbReference type="STRING" id="1797542.A3J59_00735"/>
<dbReference type="PROSITE" id="PS51176">
    <property type="entry name" value="PDH_ADH"/>
    <property type="match status" value="1"/>
</dbReference>
<dbReference type="Gene3D" id="3.40.50.720">
    <property type="entry name" value="NAD(P)-binding Rossmann-like Domain"/>
    <property type="match status" value="1"/>
</dbReference>
<keyword evidence="6" id="KW-0520">NAD</keyword>
<dbReference type="Proteomes" id="UP000177310">
    <property type="component" value="Unassembled WGS sequence"/>
</dbReference>
<dbReference type="Pfam" id="PF00800">
    <property type="entry name" value="PDT"/>
    <property type="match status" value="1"/>
</dbReference>
<reference evidence="12 13" key="1">
    <citation type="journal article" date="2016" name="Nat. Commun.">
        <title>Thousands of microbial genomes shed light on interconnected biogeochemical processes in an aquifer system.</title>
        <authorList>
            <person name="Anantharaman K."/>
            <person name="Brown C.T."/>
            <person name="Hug L.A."/>
            <person name="Sharon I."/>
            <person name="Castelle C.J."/>
            <person name="Probst A.J."/>
            <person name="Thomas B.C."/>
            <person name="Singh A."/>
            <person name="Wilkins M.J."/>
            <person name="Karaoz U."/>
            <person name="Brodie E.L."/>
            <person name="Williams K.H."/>
            <person name="Hubbard S.S."/>
            <person name="Banfield J.F."/>
        </authorList>
    </citation>
    <scope>NUCLEOTIDE SEQUENCE [LARGE SCALE GENOMIC DNA]</scope>
</reference>
<dbReference type="Gene3D" id="3.40.190.10">
    <property type="entry name" value="Periplasmic binding protein-like II"/>
    <property type="match status" value="2"/>
</dbReference>
<dbReference type="UniPathway" id="UPA00121">
    <property type="reaction ID" value="UER00345"/>
</dbReference>
<proteinExistence type="predicted"/>
<dbReference type="InterPro" id="IPR050812">
    <property type="entry name" value="Preph/Arog_dehydrog"/>
</dbReference>
<comment type="pathway">
    <text evidence="1">Amino-acid biosynthesis; L-tyrosine biosynthesis; (4-hydroxyphenyl)pyruvate from prephenate (NAD(+) route): step 1/1.</text>
</comment>
<comment type="caution">
    <text evidence="12">The sequence shown here is derived from an EMBL/GenBank/DDBJ whole genome shotgun (WGS) entry which is preliminary data.</text>
</comment>
<dbReference type="InterPro" id="IPR008927">
    <property type="entry name" value="6-PGluconate_DH-like_C_sf"/>
</dbReference>
<dbReference type="InterPro" id="IPR046825">
    <property type="entry name" value="PDH_C"/>
</dbReference>
<evidence type="ECO:0000259" key="9">
    <source>
        <dbReference type="PROSITE" id="PS51171"/>
    </source>
</evidence>
<dbReference type="InterPro" id="IPR003099">
    <property type="entry name" value="Prephen_DH"/>
</dbReference>
<evidence type="ECO:0000256" key="3">
    <source>
        <dbReference type="ARBA" id="ARBA00016891"/>
    </source>
</evidence>
<dbReference type="GO" id="GO:0009094">
    <property type="term" value="P:L-phenylalanine biosynthetic process"/>
    <property type="evidence" value="ECO:0007669"/>
    <property type="project" value="UniProtKB-UniPathway"/>
</dbReference>
<keyword evidence="7" id="KW-0028">Amino-acid biosynthesis</keyword>
<sequence length="558" mass="62255">MKKKILVLDAFTNGHEAALAFVQKQSWPEADCEIFFCGTHQNVFKRLIEGRAYAVVPICNSIAGAVTEVTKNLASFREAGYDLRERDRLDLQINHCLLAPQHVSRAEELERVMSHEKAIQQCGKYLDTIGIAPDRRSKRDSTGNAARAVAKLGPNVKIGAIAPKAAAGEYGLKILAESIQDVPDNKTTFVLLQNEAAVKQVVVGIIGINGRFGQMLKAFFEQLGCSVIGSDEKKPTNRTNAQVVAASEVVIFSVPIRCTPSIIHSVLPHTREDQLLMDVTSVKQPAVKKMLKGRAQVVGLHPMFRPEVSFDGQTVVVCPARLTLAHWKTWVVNMLSATGATIKWSTPDEHDEYMTTVQVNPHLGNLTSALLITEAGISVTESLAFTSPFYRIMFSLMGRLVGQSPDLYTDIVMENPETLDMLKRRILIERRMIKMIREKDRESFEQLFAQAKEHFGPDVIREANELFMRILGVLSTLYGKNSVTLEFTKAQSRPGLLERISRVFSQRQINLTGINSVALDGQRLQFTISFEQSRASDGVRRALEEIEDWPEPRVKVLD</sequence>
<name>A0A1G1YJE3_9BACT</name>
<feature type="domain" description="Prephenate/arogenate dehydrogenase" evidence="10">
    <location>
        <begin position="201"/>
        <end position="466"/>
    </location>
</feature>
<dbReference type="GO" id="GO:0004664">
    <property type="term" value="F:prephenate dehydratase activity"/>
    <property type="evidence" value="ECO:0007669"/>
    <property type="project" value="InterPro"/>
</dbReference>
<protein>
    <recommendedName>
        <fullName evidence="3">Prephenate dehydrogenase</fullName>
        <ecNumber evidence="2">1.3.1.12</ecNumber>
    </recommendedName>
</protein>
<evidence type="ECO:0000256" key="8">
    <source>
        <dbReference type="ARBA" id="ARBA00049260"/>
    </source>
</evidence>
<dbReference type="InterPro" id="IPR046826">
    <property type="entry name" value="PDH_N"/>
</dbReference>
<evidence type="ECO:0000259" key="11">
    <source>
        <dbReference type="PROSITE" id="PS51671"/>
    </source>
</evidence>
<dbReference type="GO" id="GO:0070403">
    <property type="term" value="F:NAD+ binding"/>
    <property type="evidence" value="ECO:0007669"/>
    <property type="project" value="InterPro"/>
</dbReference>
<evidence type="ECO:0000259" key="10">
    <source>
        <dbReference type="PROSITE" id="PS51176"/>
    </source>
</evidence>
<dbReference type="Gene3D" id="1.10.3660.10">
    <property type="entry name" value="6-phosphogluconate dehydrogenase C-terminal like domain"/>
    <property type="match status" value="1"/>
</dbReference>
<dbReference type="PROSITE" id="PS51671">
    <property type="entry name" value="ACT"/>
    <property type="match status" value="1"/>
</dbReference>
<dbReference type="InterPro" id="IPR001086">
    <property type="entry name" value="Preph_deHydtase"/>
</dbReference>
<evidence type="ECO:0000313" key="13">
    <source>
        <dbReference type="Proteomes" id="UP000177310"/>
    </source>
</evidence>
<dbReference type="SUPFAM" id="SSF53850">
    <property type="entry name" value="Periplasmic binding protein-like II"/>
    <property type="match status" value="1"/>
</dbReference>
<feature type="domain" description="ACT" evidence="11">
    <location>
        <begin position="485"/>
        <end position="558"/>
    </location>
</feature>
<accession>A0A1G1YJE3</accession>
<keyword evidence="4" id="KW-0827">Tyrosine biosynthesis</keyword>
<dbReference type="GO" id="GO:0008977">
    <property type="term" value="F:prephenate dehydrogenase (NAD+) activity"/>
    <property type="evidence" value="ECO:0007669"/>
    <property type="project" value="UniProtKB-EC"/>
</dbReference>
<dbReference type="InterPro" id="IPR045865">
    <property type="entry name" value="ACT-like_dom_sf"/>
</dbReference>
<dbReference type="SUPFAM" id="SSF55021">
    <property type="entry name" value="ACT-like"/>
    <property type="match status" value="1"/>
</dbReference>
<evidence type="ECO:0000256" key="1">
    <source>
        <dbReference type="ARBA" id="ARBA00005067"/>
    </source>
</evidence>
<dbReference type="Pfam" id="PF20463">
    <property type="entry name" value="PDH_C"/>
    <property type="match status" value="1"/>
</dbReference>
<dbReference type="PROSITE" id="PS51171">
    <property type="entry name" value="PREPHENATE_DEHYDR_3"/>
    <property type="match status" value="1"/>
</dbReference>
<evidence type="ECO:0000256" key="4">
    <source>
        <dbReference type="ARBA" id="ARBA00022498"/>
    </source>
</evidence>